<evidence type="ECO:0000256" key="1">
    <source>
        <dbReference type="SAM" id="Phobius"/>
    </source>
</evidence>
<dbReference type="Proteomes" id="UP000261580">
    <property type="component" value="Unassembled WGS sequence"/>
</dbReference>
<dbReference type="InterPro" id="IPR013106">
    <property type="entry name" value="Ig_V-set"/>
</dbReference>
<keyword evidence="2" id="KW-0732">Signal</keyword>
<evidence type="ECO:0000313" key="5">
    <source>
        <dbReference type="Proteomes" id="UP000261580"/>
    </source>
</evidence>
<dbReference type="SMART" id="SM00409">
    <property type="entry name" value="IG"/>
    <property type="match status" value="1"/>
</dbReference>
<dbReference type="InterPro" id="IPR013783">
    <property type="entry name" value="Ig-like_fold"/>
</dbReference>
<keyword evidence="1" id="KW-0472">Membrane</keyword>
<keyword evidence="5" id="KW-1185">Reference proteome</keyword>
<dbReference type="InterPro" id="IPR003599">
    <property type="entry name" value="Ig_sub"/>
</dbReference>
<evidence type="ECO:0000256" key="2">
    <source>
        <dbReference type="SAM" id="SignalP"/>
    </source>
</evidence>
<reference evidence="4" key="2">
    <citation type="submission" date="2025-09" db="UniProtKB">
        <authorList>
            <consortium name="Ensembl"/>
        </authorList>
    </citation>
    <scope>IDENTIFICATION</scope>
</reference>
<dbReference type="AlphaFoldDB" id="A0A3Q4MQ03"/>
<dbReference type="SUPFAM" id="SSF48726">
    <property type="entry name" value="Immunoglobulin"/>
    <property type="match status" value="1"/>
</dbReference>
<sequence length="225" mass="24817">MKTFILITALLLCSFDWISMSVSQNVEVQPGEEVTLQCANISTGNTATFCSPNASCISAMSSSDSNVSFCDGFKKSKFHMTSNTSMLFLEIKQVNSSDSALYFCGEKQSDGKTIISSGTYLKVQGKKLYTILNVADGLTYEQMMTVILGNLTVFLLLVIVSLAVKIRRFHTGIYTTSFKLSNQTFANVDSDAMTYTSVSFHPKAKIRRPEPPRELEPNVVYAATR</sequence>
<name>A0A3Q4MQ03_NEOBR</name>
<dbReference type="STRING" id="32507.ENSNBRP00000016424"/>
<feature type="transmembrane region" description="Helical" evidence="1">
    <location>
        <begin position="143"/>
        <end position="164"/>
    </location>
</feature>
<dbReference type="Ensembl" id="ENSNBRT00000016865.1">
    <property type="protein sequence ID" value="ENSNBRP00000016424.1"/>
    <property type="gene ID" value="ENSNBRG00000012629.1"/>
</dbReference>
<keyword evidence="1" id="KW-1133">Transmembrane helix</keyword>
<dbReference type="GeneTree" id="ENSGT01140000282655"/>
<organism evidence="4 5">
    <name type="scientific">Neolamprologus brichardi</name>
    <name type="common">Fairy cichlid</name>
    <name type="synonym">Lamprologus brichardi</name>
    <dbReference type="NCBI Taxonomy" id="32507"/>
    <lineage>
        <taxon>Eukaryota</taxon>
        <taxon>Metazoa</taxon>
        <taxon>Chordata</taxon>
        <taxon>Craniata</taxon>
        <taxon>Vertebrata</taxon>
        <taxon>Euteleostomi</taxon>
        <taxon>Actinopterygii</taxon>
        <taxon>Neopterygii</taxon>
        <taxon>Teleostei</taxon>
        <taxon>Neoteleostei</taxon>
        <taxon>Acanthomorphata</taxon>
        <taxon>Ovalentaria</taxon>
        <taxon>Cichlomorphae</taxon>
        <taxon>Cichliformes</taxon>
        <taxon>Cichlidae</taxon>
        <taxon>African cichlids</taxon>
        <taxon>Pseudocrenilabrinae</taxon>
        <taxon>Lamprologini</taxon>
        <taxon>Neolamprologus</taxon>
    </lineage>
</organism>
<reference evidence="4" key="1">
    <citation type="submission" date="2025-08" db="UniProtKB">
        <authorList>
            <consortium name="Ensembl"/>
        </authorList>
    </citation>
    <scope>IDENTIFICATION</scope>
</reference>
<feature type="domain" description="Immunoglobulin" evidence="3">
    <location>
        <begin position="23"/>
        <end position="124"/>
    </location>
</feature>
<proteinExistence type="predicted"/>
<dbReference type="CDD" id="cd00099">
    <property type="entry name" value="IgV"/>
    <property type="match status" value="1"/>
</dbReference>
<accession>A0A3Q4MQ03</accession>
<dbReference type="InterPro" id="IPR036179">
    <property type="entry name" value="Ig-like_dom_sf"/>
</dbReference>
<feature type="signal peptide" evidence="2">
    <location>
        <begin position="1"/>
        <end position="23"/>
    </location>
</feature>
<feature type="chain" id="PRO_5018628938" description="Immunoglobulin domain-containing protein" evidence="2">
    <location>
        <begin position="24"/>
        <end position="225"/>
    </location>
</feature>
<protein>
    <recommendedName>
        <fullName evidence="3">Immunoglobulin domain-containing protein</fullName>
    </recommendedName>
</protein>
<dbReference type="Gene3D" id="2.60.40.10">
    <property type="entry name" value="Immunoglobulins"/>
    <property type="match status" value="1"/>
</dbReference>
<evidence type="ECO:0000313" key="4">
    <source>
        <dbReference type="Ensembl" id="ENSNBRP00000016424.1"/>
    </source>
</evidence>
<keyword evidence="1" id="KW-0812">Transmembrane</keyword>
<evidence type="ECO:0000259" key="3">
    <source>
        <dbReference type="SMART" id="SM00409"/>
    </source>
</evidence>
<dbReference type="Pfam" id="PF07686">
    <property type="entry name" value="V-set"/>
    <property type="match status" value="1"/>
</dbReference>